<accession>A0ABU6ZPQ3</accession>
<name>A0ABU6ZPQ3_9FABA</name>
<comment type="caution">
    <text evidence="1">The sequence shown here is derived from an EMBL/GenBank/DDBJ whole genome shotgun (WGS) entry which is preliminary data.</text>
</comment>
<keyword evidence="2" id="KW-1185">Reference proteome</keyword>
<sequence>MQVNLENGKVAVRGVLEGSHLKLQSSNYLLGHSDSELIEYLSRSSFGNFYVPYGCGIATWVYRIGIAGNSKKLIFVTFLIDGRGGKYIYIYTYTLLCTNVLGTHF</sequence>
<dbReference type="Proteomes" id="UP001341840">
    <property type="component" value="Unassembled WGS sequence"/>
</dbReference>
<proteinExistence type="predicted"/>
<protein>
    <submittedName>
        <fullName evidence="1">Uncharacterized protein</fullName>
    </submittedName>
</protein>
<reference evidence="1 2" key="1">
    <citation type="journal article" date="2023" name="Plants (Basel)">
        <title>Bridging the Gap: Combining Genomics and Transcriptomics Approaches to Understand Stylosanthes scabra, an Orphan Legume from the Brazilian Caatinga.</title>
        <authorList>
            <person name="Ferreira-Neto J.R.C."/>
            <person name="da Silva M.D."/>
            <person name="Binneck E."/>
            <person name="de Melo N.F."/>
            <person name="da Silva R.H."/>
            <person name="de Melo A.L.T.M."/>
            <person name="Pandolfi V."/>
            <person name="Bustamante F.O."/>
            <person name="Brasileiro-Vidal A.C."/>
            <person name="Benko-Iseppon A.M."/>
        </authorList>
    </citation>
    <scope>NUCLEOTIDE SEQUENCE [LARGE SCALE GENOMIC DNA]</scope>
    <source>
        <tissue evidence="1">Leaves</tissue>
    </source>
</reference>
<dbReference type="EMBL" id="JASCZI010272951">
    <property type="protein sequence ID" value="MED6223899.1"/>
    <property type="molecule type" value="Genomic_DNA"/>
</dbReference>
<evidence type="ECO:0000313" key="2">
    <source>
        <dbReference type="Proteomes" id="UP001341840"/>
    </source>
</evidence>
<gene>
    <name evidence="1" type="ORF">PIB30_078612</name>
</gene>
<evidence type="ECO:0000313" key="1">
    <source>
        <dbReference type="EMBL" id="MED6223899.1"/>
    </source>
</evidence>
<organism evidence="1 2">
    <name type="scientific">Stylosanthes scabra</name>
    <dbReference type="NCBI Taxonomy" id="79078"/>
    <lineage>
        <taxon>Eukaryota</taxon>
        <taxon>Viridiplantae</taxon>
        <taxon>Streptophyta</taxon>
        <taxon>Embryophyta</taxon>
        <taxon>Tracheophyta</taxon>
        <taxon>Spermatophyta</taxon>
        <taxon>Magnoliopsida</taxon>
        <taxon>eudicotyledons</taxon>
        <taxon>Gunneridae</taxon>
        <taxon>Pentapetalae</taxon>
        <taxon>rosids</taxon>
        <taxon>fabids</taxon>
        <taxon>Fabales</taxon>
        <taxon>Fabaceae</taxon>
        <taxon>Papilionoideae</taxon>
        <taxon>50 kb inversion clade</taxon>
        <taxon>dalbergioids sensu lato</taxon>
        <taxon>Dalbergieae</taxon>
        <taxon>Pterocarpus clade</taxon>
        <taxon>Stylosanthes</taxon>
    </lineage>
</organism>